<comment type="caution">
    <text evidence="2">The sequence shown here is derived from an EMBL/GenBank/DDBJ whole genome shotgun (WGS) entry which is preliminary data.</text>
</comment>
<dbReference type="InterPro" id="IPR004675">
    <property type="entry name" value="AhpD_core"/>
</dbReference>
<protein>
    <submittedName>
        <fullName evidence="2">Peroxidase-related enzyme</fullName>
    </submittedName>
</protein>
<keyword evidence="2" id="KW-0560">Oxidoreductase</keyword>
<dbReference type="EMBL" id="BAABFN010000002">
    <property type="protein sequence ID" value="GAA4308444.1"/>
    <property type="molecule type" value="Genomic_DNA"/>
</dbReference>
<accession>A0ABP8FQ25</accession>
<evidence type="ECO:0000313" key="3">
    <source>
        <dbReference type="Proteomes" id="UP001501207"/>
    </source>
</evidence>
<feature type="domain" description="Carboxymuconolactone decarboxylase-like" evidence="1">
    <location>
        <begin position="45"/>
        <end position="104"/>
    </location>
</feature>
<name>A0ABP8FQ25_9BACT</name>
<evidence type="ECO:0000259" key="1">
    <source>
        <dbReference type="Pfam" id="PF02627"/>
    </source>
</evidence>
<dbReference type="SUPFAM" id="SSF69118">
    <property type="entry name" value="AhpD-like"/>
    <property type="match status" value="1"/>
</dbReference>
<gene>
    <name evidence="2" type="ORF">GCM10023143_15760</name>
</gene>
<keyword evidence="3" id="KW-1185">Reference proteome</keyword>
<proteinExistence type="predicted"/>
<dbReference type="RefSeq" id="WP_344977989.1">
    <property type="nucleotide sequence ID" value="NZ_BAABFN010000002.1"/>
</dbReference>
<dbReference type="PANTHER" id="PTHR35446:SF3">
    <property type="entry name" value="CMD DOMAIN-CONTAINING PROTEIN"/>
    <property type="match status" value="1"/>
</dbReference>
<dbReference type="InterPro" id="IPR003779">
    <property type="entry name" value="CMD-like"/>
</dbReference>
<dbReference type="Pfam" id="PF02627">
    <property type="entry name" value="CMD"/>
    <property type="match status" value="1"/>
</dbReference>
<organism evidence="2 3">
    <name type="scientific">Compostibacter hankyongensis</name>
    <dbReference type="NCBI Taxonomy" id="1007089"/>
    <lineage>
        <taxon>Bacteria</taxon>
        <taxon>Pseudomonadati</taxon>
        <taxon>Bacteroidota</taxon>
        <taxon>Chitinophagia</taxon>
        <taxon>Chitinophagales</taxon>
        <taxon>Chitinophagaceae</taxon>
        <taxon>Compostibacter</taxon>
    </lineage>
</organism>
<keyword evidence="2" id="KW-0575">Peroxidase</keyword>
<dbReference type="Proteomes" id="UP001501207">
    <property type="component" value="Unassembled WGS sequence"/>
</dbReference>
<sequence length="179" mass="19582">MKGFPVPKKEDLSPKNQQLFDEMKSTMGKVPNLYATLAYSENALDAYLNLENSIASLSKKQLEVVNLAVSQVNGCVYCLSAHSVVATMNGFTEAQIRELRQGTASFDPSLDVLARLSKSLTERRGHVDPELVNEFLAAGYTRENLVDVIMLVGDRTISNILHAVTKVPVDFPAAPALDN</sequence>
<reference evidence="3" key="1">
    <citation type="journal article" date="2019" name="Int. J. Syst. Evol. Microbiol.">
        <title>The Global Catalogue of Microorganisms (GCM) 10K type strain sequencing project: providing services to taxonomists for standard genome sequencing and annotation.</title>
        <authorList>
            <consortium name="The Broad Institute Genomics Platform"/>
            <consortium name="The Broad Institute Genome Sequencing Center for Infectious Disease"/>
            <person name="Wu L."/>
            <person name="Ma J."/>
        </authorList>
    </citation>
    <scope>NUCLEOTIDE SEQUENCE [LARGE SCALE GENOMIC DNA]</scope>
    <source>
        <strain evidence="3">JCM 17664</strain>
    </source>
</reference>
<dbReference type="GO" id="GO:0004601">
    <property type="term" value="F:peroxidase activity"/>
    <property type="evidence" value="ECO:0007669"/>
    <property type="project" value="UniProtKB-KW"/>
</dbReference>
<dbReference type="PANTHER" id="PTHR35446">
    <property type="entry name" value="SI:CH211-175M2.5"/>
    <property type="match status" value="1"/>
</dbReference>
<dbReference type="NCBIfam" id="TIGR00778">
    <property type="entry name" value="ahpD_dom"/>
    <property type="match status" value="1"/>
</dbReference>
<dbReference type="Gene3D" id="1.20.1290.10">
    <property type="entry name" value="AhpD-like"/>
    <property type="match status" value="1"/>
</dbReference>
<dbReference type="InterPro" id="IPR029032">
    <property type="entry name" value="AhpD-like"/>
</dbReference>
<evidence type="ECO:0000313" key="2">
    <source>
        <dbReference type="EMBL" id="GAA4308444.1"/>
    </source>
</evidence>